<name>A0A3L9XYR8_9RHOB</name>
<proteinExistence type="predicted"/>
<sequence length="208" mass="22336">MTQFAPSRVCRSLSSGRHSGPLTGLLASTILETETGWRAAETICAGDRVHTLDDGLRPVRRVDRNFYGGVFGKPAVEVIRVAGGVLNACSDLYVMPDQPLLIDHPAVDEVLALPSALVPASVLSGFNGCGPMRSQTRFETVSIAFDEDEIIFAQSGVKVHCPAARAAEMAEDHYMSLSPDQAQALLELIEDDGLWSSWSYTSASLALD</sequence>
<dbReference type="Proteomes" id="UP000281343">
    <property type="component" value="Unassembled WGS sequence"/>
</dbReference>
<keyword evidence="3" id="KW-1185">Reference proteome</keyword>
<feature type="domain" description="Hedgehog/Intein (Hint)" evidence="1">
    <location>
        <begin position="25"/>
        <end position="154"/>
    </location>
</feature>
<dbReference type="OrthoDB" id="7685535at2"/>
<reference evidence="2 3" key="1">
    <citation type="submission" date="2018-10" db="EMBL/GenBank/DDBJ databases">
        <authorList>
            <person name="Jung H.S."/>
            <person name="Jeon C.O."/>
        </authorList>
    </citation>
    <scope>NUCLEOTIDE SEQUENCE [LARGE SCALE GENOMIC DNA]</scope>
    <source>
        <strain evidence="2 3">MA-7-27</strain>
    </source>
</reference>
<dbReference type="AlphaFoldDB" id="A0A3L9XYR8"/>
<comment type="caution">
    <text evidence="2">The sequence shown here is derived from an EMBL/GenBank/DDBJ whole genome shotgun (WGS) entry which is preliminary data.</text>
</comment>
<dbReference type="Pfam" id="PF13403">
    <property type="entry name" value="Hint_2"/>
    <property type="match status" value="1"/>
</dbReference>
<gene>
    <name evidence="2" type="ORF">D9R08_13730</name>
</gene>
<protein>
    <recommendedName>
        <fullName evidence="1">Hedgehog/Intein (Hint) domain-containing protein</fullName>
    </recommendedName>
</protein>
<dbReference type="InterPro" id="IPR028992">
    <property type="entry name" value="Hedgehog/Intein_dom"/>
</dbReference>
<evidence type="ECO:0000259" key="1">
    <source>
        <dbReference type="Pfam" id="PF13403"/>
    </source>
</evidence>
<dbReference type="RefSeq" id="WP_121898642.1">
    <property type="nucleotide sequence ID" value="NZ_RCNT01000007.1"/>
</dbReference>
<dbReference type="EMBL" id="RCNT01000007">
    <property type="protein sequence ID" value="RMA41382.1"/>
    <property type="molecule type" value="Genomic_DNA"/>
</dbReference>
<organism evidence="2 3">
    <name type="scientific">Rhodophyticola porphyridii</name>
    <dbReference type="NCBI Taxonomy" id="1852017"/>
    <lineage>
        <taxon>Bacteria</taxon>
        <taxon>Pseudomonadati</taxon>
        <taxon>Pseudomonadota</taxon>
        <taxon>Alphaproteobacteria</taxon>
        <taxon>Rhodobacterales</taxon>
        <taxon>Roseobacteraceae</taxon>
        <taxon>Rhodophyticola</taxon>
    </lineage>
</organism>
<evidence type="ECO:0000313" key="3">
    <source>
        <dbReference type="Proteomes" id="UP000281343"/>
    </source>
</evidence>
<evidence type="ECO:0000313" key="2">
    <source>
        <dbReference type="EMBL" id="RMA41382.1"/>
    </source>
</evidence>
<accession>A0A3L9XYR8</accession>